<dbReference type="PANTHER" id="PTHR43713:SF3">
    <property type="entry name" value="GLUTAMATE-1-SEMIALDEHYDE 2,1-AMINOMUTASE 1, CHLOROPLASTIC-RELATED"/>
    <property type="match status" value="1"/>
</dbReference>
<dbReference type="Gene3D" id="3.40.1210.10">
    <property type="entry name" value="Survival protein SurE-like phosphatase/nucleotidase"/>
    <property type="match status" value="1"/>
</dbReference>
<comment type="cofactor">
    <cofactor evidence="1">
        <name>pyridoxal 5'-phosphate</name>
        <dbReference type="ChEBI" id="CHEBI:597326"/>
    </cofactor>
</comment>
<dbReference type="PROSITE" id="PS00600">
    <property type="entry name" value="AA_TRANSFER_CLASS_3"/>
    <property type="match status" value="1"/>
</dbReference>
<dbReference type="Proteomes" id="UP000762676">
    <property type="component" value="Unassembled WGS sequence"/>
</dbReference>
<dbReference type="PANTHER" id="PTHR43713">
    <property type="entry name" value="GLUTAMATE-1-SEMIALDEHYDE 2,1-AMINOMUTASE"/>
    <property type="match status" value="1"/>
</dbReference>
<keyword evidence="10" id="KW-1185">Reference proteome</keyword>
<evidence type="ECO:0000256" key="3">
    <source>
        <dbReference type="ARBA" id="ARBA00008981"/>
    </source>
</evidence>
<dbReference type="GO" id="GO:0016787">
    <property type="term" value="F:hydrolase activity"/>
    <property type="evidence" value="ECO:0007669"/>
    <property type="project" value="InterPro"/>
</dbReference>
<organism evidence="9 10">
    <name type="scientific">Elysia marginata</name>
    <dbReference type="NCBI Taxonomy" id="1093978"/>
    <lineage>
        <taxon>Eukaryota</taxon>
        <taxon>Metazoa</taxon>
        <taxon>Spiralia</taxon>
        <taxon>Lophotrochozoa</taxon>
        <taxon>Mollusca</taxon>
        <taxon>Gastropoda</taxon>
        <taxon>Heterobranchia</taxon>
        <taxon>Euthyneura</taxon>
        <taxon>Panpulmonata</taxon>
        <taxon>Sacoglossa</taxon>
        <taxon>Placobranchoidea</taxon>
        <taxon>Plakobranchidae</taxon>
        <taxon>Elysia</taxon>
    </lineage>
</organism>
<keyword evidence="6" id="KW-0413">Isomerase</keyword>
<comment type="similarity">
    <text evidence="3">Belongs to the class-III pyridoxal-phosphate-dependent aminotransferase family. HemL subfamily.</text>
</comment>
<dbReference type="GO" id="GO:0042286">
    <property type="term" value="F:glutamate-1-semialdehyde 2,1-aminomutase activity"/>
    <property type="evidence" value="ECO:0007669"/>
    <property type="project" value="UniProtKB-EC"/>
</dbReference>
<dbReference type="FunFam" id="3.40.640.10:FF:000021">
    <property type="entry name" value="Glutamate-1-semialdehyde 2,1-aminomutase"/>
    <property type="match status" value="1"/>
</dbReference>
<name>A0AAV4FVS4_9GAST</name>
<dbReference type="InterPro" id="IPR015424">
    <property type="entry name" value="PyrdxlP-dep_Trfase"/>
</dbReference>
<dbReference type="AlphaFoldDB" id="A0AAV4FVS4"/>
<evidence type="ECO:0000313" key="9">
    <source>
        <dbReference type="EMBL" id="GFR77557.1"/>
    </source>
</evidence>
<dbReference type="HAMAP" id="MF_00375">
    <property type="entry name" value="HemL_aminotrans_3"/>
    <property type="match status" value="1"/>
</dbReference>
<dbReference type="InterPro" id="IPR005814">
    <property type="entry name" value="Aminotrans_3"/>
</dbReference>
<dbReference type="CDD" id="cd00610">
    <property type="entry name" value="OAT_like"/>
    <property type="match status" value="1"/>
</dbReference>
<evidence type="ECO:0000256" key="2">
    <source>
        <dbReference type="ARBA" id="ARBA00004819"/>
    </source>
</evidence>
<proteinExistence type="inferred from homology"/>
<dbReference type="GO" id="GO:0030170">
    <property type="term" value="F:pyridoxal phosphate binding"/>
    <property type="evidence" value="ECO:0007669"/>
    <property type="project" value="InterPro"/>
</dbReference>
<comment type="caution">
    <text evidence="9">The sequence shown here is derived from an EMBL/GenBank/DDBJ whole genome shotgun (WGS) entry which is preliminary data.</text>
</comment>
<dbReference type="EMBL" id="BMAT01004643">
    <property type="protein sequence ID" value="GFR77557.1"/>
    <property type="molecule type" value="Genomic_DNA"/>
</dbReference>
<dbReference type="Pfam" id="PF00202">
    <property type="entry name" value="Aminotran_3"/>
    <property type="match status" value="1"/>
</dbReference>
<dbReference type="InterPro" id="IPR004639">
    <property type="entry name" value="4pyrrol_synth_GluAld_NH2Trfase"/>
</dbReference>
<dbReference type="GO" id="GO:0008483">
    <property type="term" value="F:transaminase activity"/>
    <property type="evidence" value="ECO:0007669"/>
    <property type="project" value="InterPro"/>
</dbReference>
<evidence type="ECO:0000256" key="4">
    <source>
        <dbReference type="ARBA" id="ARBA00012143"/>
    </source>
</evidence>
<dbReference type="NCBIfam" id="NF000818">
    <property type="entry name" value="PRK00062.1"/>
    <property type="match status" value="1"/>
</dbReference>
<evidence type="ECO:0000256" key="1">
    <source>
        <dbReference type="ARBA" id="ARBA00001933"/>
    </source>
</evidence>
<dbReference type="SUPFAM" id="SSF53383">
    <property type="entry name" value="PLP-dependent transferases"/>
    <property type="match status" value="1"/>
</dbReference>
<protein>
    <recommendedName>
        <fullName evidence="4">glutamate-1-semialdehyde 2,1-aminomutase</fullName>
        <ecNumber evidence="4">5.4.3.8</ecNumber>
    </recommendedName>
</protein>
<gene>
    <name evidence="9" type="ORF">ElyMa_002241000</name>
</gene>
<evidence type="ECO:0000313" key="10">
    <source>
        <dbReference type="Proteomes" id="UP000762676"/>
    </source>
</evidence>
<evidence type="ECO:0000256" key="5">
    <source>
        <dbReference type="ARBA" id="ARBA00022898"/>
    </source>
</evidence>
<dbReference type="SUPFAM" id="SSF64167">
    <property type="entry name" value="SurE-like"/>
    <property type="match status" value="1"/>
</dbReference>
<dbReference type="NCBIfam" id="NF001492">
    <property type="entry name" value="PRK00346.2-2"/>
    <property type="match status" value="1"/>
</dbReference>
<reference evidence="9 10" key="1">
    <citation type="journal article" date="2021" name="Elife">
        <title>Chloroplast acquisition without the gene transfer in kleptoplastic sea slugs, Plakobranchus ocellatus.</title>
        <authorList>
            <person name="Maeda T."/>
            <person name="Takahashi S."/>
            <person name="Yoshida T."/>
            <person name="Shimamura S."/>
            <person name="Takaki Y."/>
            <person name="Nagai Y."/>
            <person name="Toyoda A."/>
            <person name="Suzuki Y."/>
            <person name="Arimoto A."/>
            <person name="Ishii H."/>
            <person name="Satoh N."/>
            <person name="Nishiyama T."/>
            <person name="Hasebe M."/>
            <person name="Maruyama T."/>
            <person name="Minagawa J."/>
            <person name="Obokata J."/>
            <person name="Shigenobu S."/>
        </authorList>
    </citation>
    <scope>NUCLEOTIDE SEQUENCE [LARGE SCALE GENOMIC DNA]</scope>
</reference>
<dbReference type="EC" id="5.4.3.8" evidence="4"/>
<sequence>MIYKRSSELFDKASKVLLGGVNSPVRAFKAVGGTPIFAKQGQGAYIYDADGRALIDFIASWGPLIFGHAYPPVVEAIKEVVERGISFGMPTELETEMAELVVSMVPNIDKVRFVNSGTEACMSAVRLARGYTKKEKIIKFEGCYHGHADAFLIEAGSGAVTLGNPSSAGVTKNIADNTLLATYNSIKSVEDVVSKNSGEIAAIILEPVAGNMGCIPPQNGFLEKLRRLCDKENILLIFDEVMTGFRLSKGGAQEYLGIKADIVTFGKVIGGGMPVGAFAAKDKIMSYLSPEGPVYQAGTLSGNPVAMIAGLTMLEALNTDLVCNDDGINAPGIRALIEAMNALGNVTVVAPDAPQSGMGHAVTINSTLYLNKIKTREGYLEYSCSGTPADCVKLAINEIFKSPPDLCVSGINHGSNASINVIYSGTMSAAVEAGIEGIPAIGFSSLDYNWDIHLEPAIPYVKSIAKDVLKYKLPKGVVLNVNIPTNNPIKGVRLSRQARAYWREEFDKRTNPQGREYYWLS</sequence>
<dbReference type="Gene3D" id="3.40.640.10">
    <property type="entry name" value="Type I PLP-dependent aspartate aminotransferase-like (Major domain)"/>
    <property type="match status" value="1"/>
</dbReference>
<dbReference type="GO" id="GO:0006779">
    <property type="term" value="P:porphyrin-containing compound biosynthetic process"/>
    <property type="evidence" value="ECO:0007669"/>
    <property type="project" value="UniProtKB-KW"/>
</dbReference>
<evidence type="ECO:0000256" key="6">
    <source>
        <dbReference type="ARBA" id="ARBA00023235"/>
    </source>
</evidence>
<dbReference type="InterPro" id="IPR049704">
    <property type="entry name" value="Aminotrans_3_PPA_site"/>
</dbReference>
<dbReference type="InterPro" id="IPR015422">
    <property type="entry name" value="PyrdxlP-dep_Trfase_small"/>
</dbReference>
<dbReference type="InterPro" id="IPR036523">
    <property type="entry name" value="SurE-like_sf"/>
</dbReference>
<feature type="non-terminal residue" evidence="9">
    <location>
        <position position="521"/>
    </location>
</feature>
<evidence type="ECO:0000256" key="8">
    <source>
        <dbReference type="RuleBase" id="RU003560"/>
    </source>
</evidence>
<evidence type="ECO:0000256" key="7">
    <source>
        <dbReference type="ARBA" id="ARBA00023244"/>
    </source>
</evidence>
<keyword evidence="7" id="KW-0627">Porphyrin biosynthesis</keyword>
<keyword evidence="5 8" id="KW-0663">Pyridoxal phosphate</keyword>
<dbReference type="NCBIfam" id="TIGR00087">
    <property type="entry name" value="surE"/>
    <property type="match status" value="1"/>
</dbReference>
<dbReference type="Gene3D" id="3.90.1150.10">
    <property type="entry name" value="Aspartate Aminotransferase, domain 1"/>
    <property type="match status" value="1"/>
</dbReference>
<comment type="pathway">
    <text evidence="2">Porphyrin-containing compound metabolism; protoporphyrin-IX biosynthesis; 5-aminolevulinate from L-glutamyl-tRNA(Glu): step 2/2.</text>
</comment>
<accession>A0AAV4FVS4</accession>
<dbReference type="InterPro" id="IPR015421">
    <property type="entry name" value="PyrdxlP-dep_Trfase_major"/>
</dbReference>
<dbReference type="InterPro" id="IPR002828">
    <property type="entry name" value="SurE-like_Pase/nucleotidase"/>
</dbReference>